<evidence type="ECO:0000313" key="7">
    <source>
        <dbReference type="Proteomes" id="UP000001411"/>
    </source>
</evidence>
<evidence type="ECO:0000256" key="3">
    <source>
        <dbReference type="ARBA" id="ARBA00022898"/>
    </source>
</evidence>
<dbReference type="CDD" id="cd00614">
    <property type="entry name" value="CGS_like"/>
    <property type="match status" value="1"/>
</dbReference>
<dbReference type="SUPFAM" id="SSF53383">
    <property type="entry name" value="PLP-dependent transferases"/>
    <property type="match status" value="1"/>
</dbReference>
<dbReference type="GO" id="GO:0019343">
    <property type="term" value="P:cysteine biosynthetic process via cystathionine"/>
    <property type="evidence" value="ECO:0007669"/>
    <property type="project" value="TreeGrafter"/>
</dbReference>
<evidence type="ECO:0000256" key="4">
    <source>
        <dbReference type="PIRSR" id="PIRSR001434-2"/>
    </source>
</evidence>
<dbReference type="GO" id="GO:0005737">
    <property type="term" value="C:cytoplasm"/>
    <property type="evidence" value="ECO:0007669"/>
    <property type="project" value="TreeGrafter"/>
</dbReference>
<dbReference type="GO" id="GO:0009086">
    <property type="term" value="P:methionine biosynthetic process"/>
    <property type="evidence" value="ECO:0007669"/>
    <property type="project" value="UniProtKB-ARBA"/>
</dbReference>
<proteinExistence type="inferred from homology"/>
<dbReference type="Pfam" id="PF01053">
    <property type="entry name" value="Cys_Met_Meta_PP"/>
    <property type="match status" value="1"/>
</dbReference>
<dbReference type="GO" id="GO:0004123">
    <property type="term" value="F:cystathionine gamma-lyase activity"/>
    <property type="evidence" value="ECO:0007669"/>
    <property type="project" value="TreeGrafter"/>
</dbReference>
<dbReference type="InterPro" id="IPR015421">
    <property type="entry name" value="PyrdxlP-dep_Trfase_major"/>
</dbReference>
<dbReference type="PIRSF" id="PIRSF001434">
    <property type="entry name" value="CGS"/>
    <property type="match status" value="1"/>
</dbReference>
<dbReference type="GO" id="GO:0030170">
    <property type="term" value="F:pyridoxal phosphate binding"/>
    <property type="evidence" value="ECO:0007669"/>
    <property type="project" value="InterPro"/>
</dbReference>
<dbReference type="InterPro" id="IPR000277">
    <property type="entry name" value="Cys/Met-Metab_PyrdxlP-dep_enz"/>
</dbReference>
<name>A0A0H2VIQ8_STAES</name>
<dbReference type="GeneID" id="50019634"/>
<evidence type="ECO:0000256" key="5">
    <source>
        <dbReference type="RuleBase" id="RU362118"/>
    </source>
</evidence>
<dbReference type="GO" id="GO:0019346">
    <property type="term" value="P:transsulfuration"/>
    <property type="evidence" value="ECO:0007669"/>
    <property type="project" value="InterPro"/>
</dbReference>
<dbReference type="Proteomes" id="UP000001411">
    <property type="component" value="Chromosome"/>
</dbReference>
<dbReference type="PROSITE" id="PS00868">
    <property type="entry name" value="CYS_MET_METAB_PP"/>
    <property type="match status" value="1"/>
</dbReference>
<keyword evidence="3 4" id="KW-0663">Pyridoxal phosphate</keyword>
<dbReference type="InterPro" id="IPR015424">
    <property type="entry name" value="PyrdxlP-dep_Trfase"/>
</dbReference>
<dbReference type="HOGENOM" id="CLU_018986_2_0_9"/>
<dbReference type="PATRIC" id="fig|176280.10.peg.2266"/>
<comment type="similarity">
    <text evidence="2 5">Belongs to the trans-sulfuration enzymes family.</text>
</comment>
<accession>A0A0H2VIQ8</accession>
<dbReference type="EMBL" id="AE015929">
    <property type="protein sequence ID" value="AAO05965.1"/>
    <property type="molecule type" value="Genomic_DNA"/>
</dbReference>
<dbReference type="NCBIfam" id="NF005810">
    <property type="entry name" value="PRK07671.1"/>
    <property type="match status" value="1"/>
</dbReference>
<organism evidence="6 7">
    <name type="scientific">Staphylococcus epidermidis (strain ATCC 12228 / FDA PCI 1200)</name>
    <dbReference type="NCBI Taxonomy" id="176280"/>
    <lineage>
        <taxon>Bacteria</taxon>
        <taxon>Bacillati</taxon>
        <taxon>Bacillota</taxon>
        <taxon>Bacilli</taxon>
        <taxon>Bacillales</taxon>
        <taxon>Staphylococcaceae</taxon>
        <taxon>Staphylococcus</taxon>
    </lineage>
</organism>
<comment type="cofactor">
    <cofactor evidence="1 5">
        <name>pyridoxal 5'-phosphate</name>
        <dbReference type="ChEBI" id="CHEBI:597326"/>
    </cofactor>
</comment>
<dbReference type="InterPro" id="IPR015422">
    <property type="entry name" value="PyrdxlP-dep_Trfase_small"/>
</dbReference>
<evidence type="ECO:0000313" key="6">
    <source>
        <dbReference type="EMBL" id="AAO05965.1"/>
    </source>
</evidence>
<dbReference type="PANTHER" id="PTHR11808:SF15">
    <property type="entry name" value="CYSTATHIONINE GAMMA-LYASE"/>
    <property type="match status" value="1"/>
</dbReference>
<protein>
    <submittedName>
        <fullName evidence="6">Cystathionine gamma-synthase</fullName>
    </submittedName>
</protein>
<feature type="modified residue" description="N6-(pyridoxal phosphate)lysine" evidence="4">
    <location>
        <position position="196"/>
    </location>
</feature>
<dbReference type="RefSeq" id="WP_001829386.1">
    <property type="nucleotide sequence ID" value="NC_004461.1"/>
</dbReference>
<sequence length="381" mass="41862">MNKKTQMIHGGHTTDNYTGAVTTPIYQTSTYLQDDIGDLRQGYEYSRTANPTRASLESVIANLEHGKHGFAFGSGMAAISAVIMLLDKGDHLVLNSDVYGGTYRALTKVFTRFGIDVDFVDTTKIENIEQYIKPETKMLYVETPSNPLLRVTDIKASAKIAKKYDLISVVDNTFMTPYYQNPLDFGIDIVLHSATKYIGGHSDVVAGLVATADDDLAERLGFISNSTGGVLGPQDSYLLIRGIKTLGLRMEQINRNVEGIVQMLQKHPKVQQVFHPSIKEHMNYTIHQNQATGHTGVVSFEVKDTEAAKQVIHATNYFTLAESLGAVESLISVPALMTHASIPSDVRAKEGITDGLIRLSIGIEDTEDLVNDLEQALNTLR</sequence>
<evidence type="ECO:0000256" key="2">
    <source>
        <dbReference type="ARBA" id="ARBA00009077"/>
    </source>
</evidence>
<evidence type="ECO:0000256" key="1">
    <source>
        <dbReference type="ARBA" id="ARBA00001933"/>
    </source>
</evidence>
<reference evidence="6 7" key="1">
    <citation type="journal article" date="2003" name="Mol. Microbiol.">
        <title>Genome-based analysis of virulence genes in a non-biofilm-forming Staphylococcus epidermidis strain (ATCC 12228).</title>
        <authorList>
            <person name="Zhang Y.Q."/>
            <person name="Ren S.X."/>
            <person name="Li H.L."/>
            <person name="Wang Y.X."/>
            <person name="Fu G."/>
            <person name="Yang J."/>
            <person name="Qin Z.Q."/>
            <person name="Miao Y.G."/>
            <person name="Wang W.Y."/>
            <person name="Chen R.S."/>
            <person name="Shen Y."/>
            <person name="Chen Z."/>
            <person name="Yuan Z.H."/>
            <person name="Zhao G.P."/>
            <person name="Qu D."/>
            <person name="Danchin A."/>
            <person name="Wen Y.M."/>
        </authorList>
    </citation>
    <scope>NUCLEOTIDE SEQUENCE [LARGE SCALE GENOMIC DNA]</scope>
    <source>
        <strain evidence="7">ATCC 12228 / FDA PCI 1200</strain>
    </source>
</reference>
<dbReference type="InterPro" id="IPR054542">
    <property type="entry name" value="Cys_met_metab_PP"/>
</dbReference>
<dbReference type="OrthoDB" id="9780685at2"/>
<gene>
    <name evidence="6" type="ordered locus">SE_2323</name>
</gene>
<dbReference type="Gene3D" id="3.90.1150.10">
    <property type="entry name" value="Aspartate Aminotransferase, domain 1"/>
    <property type="match status" value="1"/>
</dbReference>
<dbReference type="FunFam" id="3.90.1150.10:FF:000033">
    <property type="entry name" value="Cystathionine gamma-synthase"/>
    <property type="match status" value="1"/>
</dbReference>
<dbReference type="FunFam" id="3.40.640.10:FF:000009">
    <property type="entry name" value="Cystathionine gamma-synthase homolog"/>
    <property type="match status" value="1"/>
</dbReference>
<dbReference type="GO" id="GO:0003962">
    <property type="term" value="F:cystathionine gamma-synthase activity"/>
    <property type="evidence" value="ECO:0007669"/>
    <property type="project" value="TreeGrafter"/>
</dbReference>
<dbReference type="eggNOG" id="COG0626">
    <property type="taxonomic scope" value="Bacteria"/>
</dbReference>
<dbReference type="PANTHER" id="PTHR11808">
    <property type="entry name" value="TRANS-SULFURATION ENZYME FAMILY MEMBER"/>
    <property type="match status" value="1"/>
</dbReference>
<dbReference type="Gene3D" id="3.40.640.10">
    <property type="entry name" value="Type I PLP-dependent aspartate aminotransferase-like (Major domain)"/>
    <property type="match status" value="1"/>
</dbReference>
<dbReference type="KEGG" id="sep:SE_2323"/>
<dbReference type="AlphaFoldDB" id="A0A0H2VIQ8"/>